<evidence type="ECO:0000256" key="1">
    <source>
        <dbReference type="SAM" id="MobiDB-lite"/>
    </source>
</evidence>
<feature type="compositionally biased region" description="Acidic residues" evidence="1">
    <location>
        <begin position="17"/>
        <end position="63"/>
    </location>
</feature>
<reference evidence="2" key="1">
    <citation type="submission" date="2020-05" db="EMBL/GenBank/DDBJ databases">
        <authorList>
            <person name="Chiriac C."/>
            <person name="Salcher M."/>
            <person name="Ghai R."/>
            <person name="Kavagutti S V."/>
        </authorList>
    </citation>
    <scope>NUCLEOTIDE SEQUENCE</scope>
</reference>
<feature type="compositionally biased region" description="Basic and acidic residues" evidence="1">
    <location>
        <begin position="1"/>
        <end position="16"/>
    </location>
</feature>
<gene>
    <name evidence="2" type="ORF">UFOPK1358_00905</name>
</gene>
<dbReference type="AlphaFoldDB" id="A0A6J6BIT9"/>
<protein>
    <submittedName>
        <fullName evidence="2">Unannotated protein</fullName>
    </submittedName>
</protein>
<evidence type="ECO:0000313" key="2">
    <source>
        <dbReference type="EMBL" id="CAB4538872.1"/>
    </source>
</evidence>
<dbReference type="InterPro" id="IPR022292">
    <property type="entry name" value="CHP03843"/>
</dbReference>
<dbReference type="NCBIfam" id="TIGR03843">
    <property type="entry name" value="SCO1664 family protein"/>
    <property type="match status" value="1"/>
</dbReference>
<feature type="region of interest" description="Disordered" evidence="1">
    <location>
        <begin position="1"/>
        <end position="65"/>
    </location>
</feature>
<organism evidence="2">
    <name type="scientific">freshwater metagenome</name>
    <dbReference type="NCBI Taxonomy" id="449393"/>
    <lineage>
        <taxon>unclassified sequences</taxon>
        <taxon>metagenomes</taxon>
        <taxon>ecological metagenomes</taxon>
    </lineage>
</organism>
<dbReference type="EMBL" id="CAEZSF010000075">
    <property type="protein sequence ID" value="CAB4538872.1"/>
    <property type="molecule type" value="Genomic_DNA"/>
</dbReference>
<accession>A0A6J6BIT9</accession>
<name>A0A6J6BIT9_9ZZZZ</name>
<proteinExistence type="predicted"/>
<sequence length="306" mass="34813">MADPNEQQKQDLHKEEPFEEEPFQEDLYEEDLYEDDDSEEDLYEEDLYEEDLYEEDDSEEESIPFEYSATVTPGAAEMTELLSRGSIEILGLMPWSSNGTYLVQVTRGEDYAPAIYKPERGERPLWDFPGALWKREVATYELSRSLGFGSVPTTVARVSAPMGRGSLQAFVPALFSEHYFTLRDRSELAEQLKTLCALDLIANSADRKGGHCLIDEHNQIWAIDNGLSFHEEAKLRTVIWDFAGEPLPNRSAEAMQHLLETGLGAELVELLTPAEQQATLRRTQQVLAEGHFPFDRTGRSYPWPLV</sequence>